<proteinExistence type="predicted"/>
<feature type="domain" description="Bromo" evidence="6">
    <location>
        <begin position="69"/>
        <end position="141"/>
    </location>
</feature>
<dbReference type="PRINTS" id="PR00503">
    <property type="entry name" value="BROMODOMAIN"/>
</dbReference>
<accession>A0A7S1FT28</accession>
<gene>
    <name evidence="8" type="ORF">CHYS00102_LOCUS14965</name>
</gene>
<evidence type="ECO:0008006" key="9">
    <source>
        <dbReference type="Google" id="ProtNLM"/>
    </source>
</evidence>
<dbReference type="InterPro" id="IPR027353">
    <property type="entry name" value="NET_dom"/>
</dbReference>
<dbReference type="Pfam" id="PF17035">
    <property type="entry name" value="BET"/>
    <property type="match status" value="1"/>
</dbReference>
<organism evidence="8">
    <name type="scientific">Corethron hystrix</name>
    <dbReference type="NCBI Taxonomy" id="216773"/>
    <lineage>
        <taxon>Eukaryota</taxon>
        <taxon>Sar</taxon>
        <taxon>Stramenopiles</taxon>
        <taxon>Ochrophyta</taxon>
        <taxon>Bacillariophyta</taxon>
        <taxon>Coscinodiscophyceae</taxon>
        <taxon>Corethrophycidae</taxon>
        <taxon>Corethrales</taxon>
        <taxon>Corethraceae</taxon>
        <taxon>Corethron</taxon>
    </lineage>
</organism>
<evidence type="ECO:0000256" key="4">
    <source>
        <dbReference type="PROSITE-ProRule" id="PRU00035"/>
    </source>
</evidence>
<dbReference type="PROSITE" id="PS50014">
    <property type="entry name" value="BROMODOMAIN_2"/>
    <property type="match status" value="1"/>
</dbReference>
<dbReference type="InterPro" id="IPR001487">
    <property type="entry name" value="Bromodomain"/>
</dbReference>
<feature type="compositionally biased region" description="Gly residues" evidence="5">
    <location>
        <begin position="266"/>
        <end position="290"/>
    </location>
</feature>
<name>A0A7S1FT28_9STRA</name>
<dbReference type="Gene3D" id="1.20.1270.220">
    <property type="match status" value="1"/>
</dbReference>
<evidence type="ECO:0000259" key="6">
    <source>
        <dbReference type="PROSITE" id="PS50014"/>
    </source>
</evidence>
<evidence type="ECO:0000256" key="3">
    <source>
        <dbReference type="ARBA" id="ARBA00023163"/>
    </source>
</evidence>
<dbReference type="SMART" id="SM00297">
    <property type="entry name" value="BROMO"/>
    <property type="match status" value="1"/>
</dbReference>
<dbReference type="Pfam" id="PF00439">
    <property type="entry name" value="Bromodomain"/>
    <property type="match status" value="1"/>
</dbReference>
<sequence length="323" mass="34528">MPKSNRDYNNLEETSSQSSADAGAGSGGVRSSSTTTSGGAGSSSFTSLPTWSSSPHALKRVDKLVSSLLSRNDSAPFREPVDWRAMELWDYPKIVRKMMDLGTIKRKLERGEYRTVQDVVADVRLVWKNCMLYNADGSDFYLLAEGFSSRFEERWKKLRTELESTEDSAISSSGGGGVYSKFSADRPPPLDARTRFGHGLYRLSGEELGHVLQIVDRSCPAALGRPRGSGSTGRSAGNELELDVDALDSPTFWILERYTREKGGEKLGGSSGGGNTEKGGMVGGSGGGGGRTKKRGGANADGGALAQSVAVATTGNIPKKQRR</sequence>
<dbReference type="PROSITE" id="PS51525">
    <property type="entry name" value="NET"/>
    <property type="match status" value="1"/>
</dbReference>
<reference evidence="8" key="1">
    <citation type="submission" date="2021-01" db="EMBL/GenBank/DDBJ databases">
        <authorList>
            <person name="Corre E."/>
            <person name="Pelletier E."/>
            <person name="Niang G."/>
            <person name="Scheremetjew M."/>
            <person name="Finn R."/>
            <person name="Kale V."/>
            <person name="Holt S."/>
            <person name="Cochrane G."/>
            <person name="Meng A."/>
            <person name="Brown T."/>
            <person name="Cohen L."/>
        </authorList>
    </citation>
    <scope>NUCLEOTIDE SEQUENCE</scope>
    <source>
        <strain evidence="8">308</strain>
    </source>
</reference>
<dbReference type="InterPro" id="IPR038336">
    <property type="entry name" value="NET_sf"/>
</dbReference>
<dbReference type="InterPro" id="IPR036427">
    <property type="entry name" value="Bromodomain-like_sf"/>
</dbReference>
<keyword evidence="2 4" id="KW-0103">Bromodomain</keyword>
<dbReference type="EMBL" id="HBFR01020794">
    <property type="protein sequence ID" value="CAD8887767.1"/>
    <property type="molecule type" value="Transcribed_RNA"/>
</dbReference>
<feature type="compositionally biased region" description="Low complexity" evidence="5">
    <location>
        <begin position="14"/>
        <end position="54"/>
    </location>
</feature>
<evidence type="ECO:0000256" key="1">
    <source>
        <dbReference type="ARBA" id="ARBA00023015"/>
    </source>
</evidence>
<evidence type="ECO:0000259" key="7">
    <source>
        <dbReference type="PROSITE" id="PS51525"/>
    </source>
</evidence>
<evidence type="ECO:0000256" key="2">
    <source>
        <dbReference type="ARBA" id="ARBA00023117"/>
    </source>
</evidence>
<feature type="region of interest" description="Disordered" evidence="5">
    <location>
        <begin position="1"/>
        <end position="54"/>
    </location>
</feature>
<protein>
    <recommendedName>
        <fullName evidence="9">Bromo domain-containing protein</fullName>
    </recommendedName>
</protein>
<dbReference type="AlphaFoldDB" id="A0A7S1FT28"/>
<feature type="domain" description="NET" evidence="7">
    <location>
        <begin position="178"/>
        <end position="270"/>
    </location>
</feature>
<feature type="region of interest" description="Disordered" evidence="5">
    <location>
        <begin position="263"/>
        <end position="323"/>
    </location>
</feature>
<keyword evidence="3" id="KW-0804">Transcription</keyword>
<dbReference type="PANTHER" id="PTHR45926">
    <property type="entry name" value="OSJNBA0053K19.4 PROTEIN"/>
    <property type="match status" value="1"/>
</dbReference>
<keyword evidence="1" id="KW-0805">Transcription regulation</keyword>
<evidence type="ECO:0000256" key="5">
    <source>
        <dbReference type="SAM" id="MobiDB-lite"/>
    </source>
</evidence>
<dbReference type="SUPFAM" id="SSF47370">
    <property type="entry name" value="Bromodomain"/>
    <property type="match status" value="1"/>
</dbReference>
<dbReference type="Gene3D" id="1.20.920.10">
    <property type="entry name" value="Bromodomain-like"/>
    <property type="match status" value="1"/>
</dbReference>
<evidence type="ECO:0000313" key="8">
    <source>
        <dbReference type="EMBL" id="CAD8887767.1"/>
    </source>
</evidence>